<name>A0A9D9I0A4_9FIRM</name>
<evidence type="ECO:0000313" key="2">
    <source>
        <dbReference type="EMBL" id="MBO8462716.1"/>
    </source>
</evidence>
<reference evidence="2" key="1">
    <citation type="submission" date="2020-10" db="EMBL/GenBank/DDBJ databases">
        <authorList>
            <person name="Gilroy R."/>
        </authorList>
    </citation>
    <scope>NUCLEOTIDE SEQUENCE</scope>
    <source>
        <strain evidence="2">E3-2379</strain>
    </source>
</reference>
<accession>A0A9D9I0A4</accession>
<organism evidence="2 3">
    <name type="scientific">Candidatus Scybalomonas excrementavium</name>
    <dbReference type="NCBI Taxonomy" id="2840943"/>
    <lineage>
        <taxon>Bacteria</taxon>
        <taxon>Bacillati</taxon>
        <taxon>Bacillota</taxon>
        <taxon>Clostridia</taxon>
        <taxon>Lachnospirales</taxon>
        <taxon>Lachnospiraceae</taxon>
        <taxon>Lachnospiraceae incertae sedis</taxon>
        <taxon>Candidatus Scybalomonas</taxon>
    </lineage>
</organism>
<evidence type="ECO:0008006" key="4">
    <source>
        <dbReference type="Google" id="ProtNLM"/>
    </source>
</evidence>
<proteinExistence type="predicted"/>
<dbReference type="EMBL" id="JADIML010000066">
    <property type="protein sequence ID" value="MBO8462716.1"/>
    <property type="molecule type" value="Genomic_DNA"/>
</dbReference>
<sequence length="68" mass="7572">MVKRAVACTLAMLMMLQSTSTYAASVQMTKQTVRIQSASKQINRQSKENGEIEVEFVFSKVDGSKILE</sequence>
<keyword evidence="1" id="KW-0732">Signal</keyword>
<protein>
    <recommendedName>
        <fullName evidence="4">VIT domain-containing protein</fullName>
    </recommendedName>
</protein>
<gene>
    <name evidence="2" type="ORF">IAC13_02150</name>
</gene>
<feature type="chain" id="PRO_5038351737" description="VIT domain-containing protein" evidence="1">
    <location>
        <begin position="24"/>
        <end position="68"/>
    </location>
</feature>
<feature type="non-terminal residue" evidence="2">
    <location>
        <position position="68"/>
    </location>
</feature>
<evidence type="ECO:0000256" key="1">
    <source>
        <dbReference type="SAM" id="SignalP"/>
    </source>
</evidence>
<dbReference type="AlphaFoldDB" id="A0A9D9I0A4"/>
<dbReference type="Proteomes" id="UP000823618">
    <property type="component" value="Unassembled WGS sequence"/>
</dbReference>
<feature type="signal peptide" evidence="1">
    <location>
        <begin position="1"/>
        <end position="23"/>
    </location>
</feature>
<evidence type="ECO:0000313" key="3">
    <source>
        <dbReference type="Proteomes" id="UP000823618"/>
    </source>
</evidence>
<comment type="caution">
    <text evidence="2">The sequence shown here is derived from an EMBL/GenBank/DDBJ whole genome shotgun (WGS) entry which is preliminary data.</text>
</comment>
<reference evidence="2" key="2">
    <citation type="journal article" date="2021" name="PeerJ">
        <title>Extensive microbial diversity within the chicken gut microbiome revealed by metagenomics and culture.</title>
        <authorList>
            <person name="Gilroy R."/>
            <person name="Ravi A."/>
            <person name="Getino M."/>
            <person name="Pursley I."/>
            <person name="Horton D.L."/>
            <person name="Alikhan N.F."/>
            <person name="Baker D."/>
            <person name="Gharbi K."/>
            <person name="Hall N."/>
            <person name="Watson M."/>
            <person name="Adriaenssens E.M."/>
            <person name="Foster-Nyarko E."/>
            <person name="Jarju S."/>
            <person name="Secka A."/>
            <person name="Antonio M."/>
            <person name="Oren A."/>
            <person name="Chaudhuri R.R."/>
            <person name="La Ragione R."/>
            <person name="Hildebrand F."/>
            <person name="Pallen M.J."/>
        </authorList>
    </citation>
    <scope>NUCLEOTIDE SEQUENCE</scope>
    <source>
        <strain evidence="2">E3-2379</strain>
    </source>
</reference>